<reference evidence="1" key="1">
    <citation type="submission" date="2020-10" db="EMBL/GenBank/DDBJ databases">
        <authorList>
            <person name="Castelo-Branco R."/>
            <person name="Eusebio N."/>
            <person name="Adriana R."/>
            <person name="Vieira A."/>
            <person name="Brugerolle De Fraissinette N."/>
            <person name="Rezende De Castro R."/>
            <person name="Schneider M.P."/>
            <person name="Vasconcelos V."/>
            <person name="Leao P.N."/>
        </authorList>
    </citation>
    <scope>NUCLEOTIDE SEQUENCE</scope>
    <source>
        <strain evidence="1">LEGE 06105</strain>
    </source>
</reference>
<evidence type="ECO:0000313" key="1">
    <source>
        <dbReference type="EMBL" id="MBE9214210.1"/>
    </source>
</evidence>
<keyword evidence="1" id="KW-0808">Transferase</keyword>
<dbReference type="AlphaFoldDB" id="A0A8J7JV43"/>
<keyword evidence="1" id="KW-0723">Serine/threonine-protein kinase</keyword>
<protein>
    <submittedName>
        <fullName evidence="1">Serine/threonine protein kinase</fullName>
    </submittedName>
</protein>
<dbReference type="EMBL" id="JADEWL010000053">
    <property type="protein sequence ID" value="MBE9214210.1"/>
    <property type="molecule type" value="Genomic_DNA"/>
</dbReference>
<proteinExistence type="predicted"/>
<dbReference type="RefSeq" id="WP_193921754.1">
    <property type="nucleotide sequence ID" value="NZ_JADEWL010000053.1"/>
</dbReference>
<dbReference type="InterPro" id="IPR011009">
    <property type="entry name" value="Kinase-like_dom_sf"/>
</dbReference>
<accession>A0A8J7JV43</accession>
<dbReference type="InterPro" id="IPR052396">
    <property type="entry name" value="Meiotic_Drive_Suppr_Kinase"/>
</dbReference>
<keyword evidence="1" id="KW-0418">Kinase</keyword>
<dbReference type="Proteomes" id="UP000620559">
    <property type="component" value="Unassembled WGS sequence"/>
</dbReference>
<keyword evidence="2" id="KW-1185">Reference proteome</keyword>
<comment type="caution">
    <text evidence="1">The sequence shown here is derived from an EMBL/GenBank/DDBJ whole genome shotgun (WGS) entry which is preliminary data.</text>
</comment>
<organism evidence="1 2">
    <name type="scientific">Plectonema cf. radiosum LEGE 06105</name>
    <dbReference type="NCBI Taxonomy" id="945769"/>
    <lineage>
        <taxon>Bacteria</taxon>
        <taxon>Bacillati</taxon>
        <taxon>Cyanobacteriota</taxon>
        <taxon>Cyanophyceae</taxon>
        <taxon>Oscillatoriophycideae</taxon>
        <taxon>Oscillatoriales</taxon>
        <taxon>Microcoleaceae</taxon>
        <taxon>Plectonema</taxon>
    </lineage>
</organism>
<gene>
    <name evidence="1" type="ORF">IQ247_16305</name>
</gene>
<dbReference type="SUPFAM" id="SSF56112">
    <property type="entry name" value="Protein kinase-like (PK-like)"/>
    <property type="match status" value="1"/>
</dbReference>
<evidence type="ECO:0000313" key="2">
    <source>
        <dbReference type="Proteomes" id="UP000620559"/>
    </source>
</evidence>
<dbReference type="GO" id="GO:0004674">
    <property type="term" value="F:protein serine/threonine kinase activity"/>
    <property type="evidence" value="ECO:0007669"/>
    <property type="project" value="UniProtKB-KW"/>
</dbReference>
<sequence length="225" mass="26485">MEILQINRLVENIHVELLPKLHIESVHPHEPIKVRHIPEPWILIGTGNYAAVVYHPDFLEVVVKIYAPGRDGFEEEVEVYKRLGKHPAFSELFYAKDGFLILKRLHGVTIWDCIQLGIRVPKRVIKDIDKALDDARNCGLFPHDVHARNVMMYEGRGLVIDISDFLQEEYCSKWDSLKKAYYWVYLPFIYPVKLRVPLFLLNFIRKGYRFISSLMKRVMGNYKDF</sequence>
<name>A0A8J7JV43_9CYAN</name>
<dbReference type="PANTHER" id="PTHR37171:SF1">
    <property type="entry name" value="SERINE_THREONINE-PROTEIN KINASE YRZF-RELATED"/>
    <property type="match status" value="1"/>
</dbReference>
<dbReference type="PANTHER" id="PTHR37171">
    <property type="entry name" value="SERINE/THREONINE-PROTEIN KINASE YRZF-RELATED"/>
    <property type="match status" value="1"/>
</dbReference>